<gene>
    <name evidence="1" type="ORF">PGTG_08505</name>
</gene>
<dbReference type="EMBL" id="DS178282">
    <property type="protein sequence ID" value="EFP82549.2"/>
    <property type="molecule type" value="Genomic_DNA"/>
</dbReference>
<protein>
    <submittedName>
        <fullName evidence="1">Uncharacterized protein</fullName>
    </submittedName>
</protein>
<dbReference type="HOGENOM" id="CLU_2813602_0_0_1"/>
<accession>E3KE00</accession>
<sequence>MLFEDKTEAGEILEYILSQQYLEAPQLPMKTTKSVSATSNTPPVGPYTQTTWLKWERCFSWPVLTKS</sequence>
<reference evidence="2" key="2">
    <citation type="journal article" date="2011" name="Proc. Natl. Acad. Sci. U.S.A.">
        <title>Obligate biotrophy features unraveled by the genomic analysis of rust fungi.</title>
        <authorList>
            <person name="Duplessis S."/>
            <person name="Cuomo C.A."/>
            <person name="Lin Y.-C."/>
            <person name="Aerts A."/>
            <person name="Tisserant E."/>
            <person name="Veneault-Fourrey C."/>
            <person name="Joly D.L."/>
            <person name="Hacquard S."/>
            <person name="Amselem J."/>
            <person name="Cantarel B.L."/>
            <person name="Chiu R."/>
            <person name="Coutinho P.M."/>
            <person name="Feau N."/>
            <person name="Field M."/>
            <person name="Frey P."/>
            <person name="Gelhaye E."/>
            <person name="Goldberg J."/>
            <person name="Grabherr M.G."/>
            <person name="Kodira C.D."/>
            <person name="Kohler A."/>
            <person name="Kuees U."/>
            <person name="Lindquist E.A."/>
            <person name="Lucas S.M."/>
            <person name="Mago R."/>
            <person name="Mauceli E."/>
            <person name="Morin E."/>
            <person name="Murat C."/>
            <person name="Pangilinan J.L."/>
            <person name="Park R."/>
            <person name="Pearson M."/>
            <person name="Quesneville H."/>
            <person name="Rouhier N."/>
            <person name="Sakthikumar S."/>
            <person name="Salamov A.A."/>
            <person name="Schmutz J."/>
            <person name="Selles B."/>
            <person name="Shapiro H."/>
            <person name="Tanguay P."/>
            <person name="Tuskan G.A."/>
            <person name="Henrissat B."/>
            <person name="Van de Peer Y."/>
            <person name="Rouze P."/>
            <person name="Ellis J.G."/>
            <person name="Dodds P.N."/>
            <person name="Schein J.E."/>
            <person name="Zhong S."/>
            <person name="Hamelin R.C."/>
            <person name="Grigoriev I.V."/>
            <person name="Szabo L.J."/>
            <person name="Martin F."/>
        </authorList>
    </citation>
    <scope>NUCLEOTIDE SEQUENCE [LARGE SCALE GENOMIC DNA]</scope>
    <source>
        <strain evidence="2">CRL 75-36-700-3 / race SCCL</strain>
    </source>
</reference>
<proteinExistence type="predicted"/>
<dbReference type="VEuPathDB" id="FungiDB:PGTG_08505"/>
<organism evidence="1 2">
    <name type="scientific">Puccinia graminis f. sp. tritici (strain CRL 75-36-700-3 / race SCCL)</name>
    <name type="common">Black stem rust fungus</name>
    <dbReference type="NCBI Taxonomy" id="418459"/>
    <lineage>
        <taxon>Eukaryota</taxon>
        <taxon>Fungi</taxon>
        <taxon>Dikarya</taxon>
        <taxon>Basidiomycota</taxon>
        <taxon>Pucciniomycotina</taxon>
        <taxon>Pucciniomycetes</taxon>
        <taxon>Pucciniales</taxon>
        <taxon>Pucciniaceae</taxon>
        <taxon>Puccinia</taxon>
    </lineage>
</organism>
<dbReference type="RefSeq" id="XP_003326968.2">
    <property type="nucleotide sequence ID" value="XM_003326920.2"/>
</dbReference>
<reference key="1">
    <citation type="submission" date="2007-01" db="EMBL/GenBank/DDBJ databases">
        <title>The Genome Sequence of Puccinia graminis f. sp. tritici Strain CRL 75-36-700-3.</title>
        <authorList>
            <consortium name="The Broad Institute Genome Sequencing Platform"/>
            <person name="Birren B."/>
            <person name="Lander E."/>
            <person name="Galagan J."/>
            <person name="Nusbaum C."/>
            <person name="Devon K."/>
            <person name="Cuomo C."/>
            <person name="Jaffe D."/>
            <person name="Butler J."/>
            <person name="Alvarez P."/>
            <person name="Gnerre S."/>
            <person name="Grabherr M."/>
            <person name="Mauceli E."/>
            <person name="Brockman W."/>
            <person name="Young S."/>
            <person name="LaButti K."/>
            <person name="Sykes S."/>
            <person name="DeCaprio D."/>
            <person name="Crawford M."/>
            <person name="Koehrsen M."/>
            <person name="Engels R."/>
            <person name="Montgomery P."/>
            <person name="Pearson M."/>
            <person name="Howarth C."/>
            <person name="Larson L."/>
            <person name="White J."/>
            <person name="Zeng Q."/>
            <person name="Kodira C."/>
            <person name="Yandava C."/>
            <person name="Alvarado L."/>
            <person name="O'Leary S."/>
            <person name="Szabo L."/>
            <person name="Dean R."/>
            <person name="Schein J."/>
        </authorList>
    </citation>
    <scope>NUCLEOTIDE SEQUENCE</scope>
    <source>
        <strain>CRL 75-36-700-3</strain>
    </source>
</reference>
<dbReference type="KEGG" id="pgr:PGTG_08505"/>
<name>E3KE00_PUCGT</name>
<dbReference type="Proteomes" id="UP000008783">
    <property type="component" value="Unassembled WGS sequence"/>
</dbReference>
<evidence type="ECO:0000313" key="1">
    <source>
        <dbReference type="EMBL" id="EFP82549.2"/>
    </source>
</evidence>
<dbReference type="GeneID" id="10529930"/>
<evidence type="ECO:0000313" key="2">
    <source>
        <dbReference type="Proteomes" id="UP000008783"/>
    </source>
</evidence>
<dbReference type="InParanoid" id="E3KE00"/>
<keyword evidence="2" id="KW-1185">Reference proteome</keyword>
<dbReference type="AlphaFoldDB" id="E3KE00"/>